<keyword evidence="1" id="KW-0812">Transmembrane</keyword>
<accession>D4XUW4</accession>
<dbReference type="OrthoDB" id="394221at2"/>
<feature type="transmembrane region" description="Helical" evidence="1">
    <location>
        <begin position="419"/>
        <end position="441"/>
    </location>
</feature>
<dbReference type="EMBL" id="ADNC01000002">
    <property type="protein sequence ID" value="EFF41872.1"/>
    <property type="molecule type" value="Genomic_DNA"/>
</dbReference>
<dbReference type="NCBIfam" id="NF045932">
    <property type="entry name" value="MAG3090_fam_N"/>
    <property type="match status" value="1"/>
</dbReference>
<sequence>MRRLQCTYSPEKNKKYPWQLKHPKVKKALAHFKTRPEAMDWFLHQEIECITWFQNEEGIWGGQVISEKDEKGVMEHEVVVENFDGSIGYVETFLEFRINPRNWTRDEEKAKPRFEAVNADYKRVFEDPNTVNYFPPEDNFERPKRRSKKDVELDQAKKDIELLILQLKEKSQGSDQSDKIKALEEQIKELEEAEKIKVVPTEFIAVLTHVSDVELRNKIIVLDIYVSKLEYITKHLTTNECCKSDAMLIKSNFDGVFNYYSSLANTVKDKKEESEQIKVLLENFKVQTNKFSKAVKPNPTLEDTEANAVYYNDEFSEKTERVAHATSFILLDDKQIVFVPLAKYEYEVVHYNPGNMPKYGLVNGTHLTKEVEAEPVKEKIFKVVQVAAPAPQTPVVVNQTKVVERYVYKEEKPAKRSDMIQYIILWTLLVIFIIILILLILELTGVRIF</sequence>
<evidence type="ECO:0000313" key="3">
    <source>
        <dbReference type="Proteomes" id="UP000004757"/>
    </source>
</evidence>
<comment type="caution">
    <text evidence="2">The sequence shown here is derived from an EMBL/GenBank/DDBJ whole genome shotgun (WGS) entry which is preliminary data.</text>
</comment>
<name>D4XUW4_9BACT</name>
<evidence type="ECO:0000313" key="2">
    <source>
        <dbReference type="EMBL" id="EFF41872.1"/>
    </source>
</evidence>
<dbReference type="AlphaFoldDB" id="D4XUW4"/>
<evidence type="ECO:0000256" key="1">
    <source>
        <dbReference type="SAM" id="Phobius"/>
    </source>
</evidence>
<dbReference type="Proteomes" id="UP000004757">
    <property type="component" value="Unassembled WGS sequence"/>
</dbReference>
<gene>
    <name evidence="2" type="ORF">MALL_0118</name>
</gene>
<organism evidence="2 3">
    <name type="scientific">Mycoplasmopsis alligatoris A21JP2</name>
    <dbReference type="NCBI Taxonomy" id="747682"/>
    <lineage>
        <taxon>Bacteria</taxon>
        <taxon>Bacillati</taxon>
        <taxon>Mycoplasmatota</taxon>
        <taxon>Mycoplasmoidales</taxon>
        <taxon>Metamycoplasmataceae</taxon>
        <taxon>Mycoplasmopsis</taxon>
    </lineage>
</organism>
<proteinExistence type="predicted"/>
<dbReference type="eggNOG" id="ENOG5032EGF">
    <property type="taxonomic scope" value="Bacteria"/>
</dbReference>
<dbReference type="RefSeq" id="WP_005683158.1">
    <property type="nucleotide sequence ID" value="NZ_ADNC01000002.1"/>
</dbReference>
<keyword evidence="3" id="KW-1185">Reference proteome</keyword>
<keyword evidence="1" id="KW-1133">Transmembrane helix</keyword>
<protein>
    <submittedName>
        <fullName evidence="2">Uncharacterized protein</fullName>
    </submittedName>
</protein>
<reference evidence="2 3" key="1">
    <citation type="submission" date="2010-03" db="EMBL/GenBank/DDBJ databases">
        <authorList>
            <person name="Glass J.I."/>
            <person name="Benders G.A."/>
            <person name="Durkin A.S."/>
            <person name="Farmerie W.G."/>
            <person name="Hlavinka K."/>
            <person name="Hostetler J."/>
            <person name="Jackson J."/>
            <person name="May M.A."/>
            <person name="Miller R.H."/>
            <person name="Paralanov V."/>
            <person name="Radune D."/>
            <person name="Szczypinski B."/>
            <person name="Brown D.R."/>
        </authorList>
    </citation>
    <scope>NUCLEOTIDE SEQUENCE [LARGE SCALE GENOMIC DNA]</scope>
    <source>
        <strain evidence="2 3">A21JP2</strain>
    </source>
</reference>
<keyword evidence="1" id="KW-0472">Membrane</keyword>